<dbReference type="EMBL" id="CVRI01000038">
    <property type="protein sequence ID" value="CRK93861.1"/>
    <property type="molecule type" value="Genomic_DNA"/>
</dbReference>
<dbReference type="AlphaFoldDB" id="A0A1J1I0R2"/>
<name>A0A1J1I0R2_9DIPT</name>
<organism evidence="1 2">
    <name type="scientific">Clunio marinus</name>
    <dbReference type="NCBI Taxonomy" id="568069"/>
    <lineage>
        <taxon>Eukaryota</taxon>
        <taxon>Metazoa</taxon>
        <taxon>Ecdysozoa</taxon>
        <taxon>Arthropoda</taxon>
        <taxon>Hexapoda</taxon>
        <taxon>Insecta</taxon>
        <taxon>Pterygota</taxon>
        <taxon>Neoptera</taxon>
        <taxon>Endopterygota</taxon>
        <taxon>Diptera</taxon>
        <taxon>Nematocera</taxon>
        <taxon>Chironomoidea</taxon>
        <taxon>Chironomidae</taxon>
        <taxon>Clunio</taxon>
    </lineage>
</organism>
<proteinExistence type="predicted"/>
<dbReference type="Proteomes" id="UP000183832">
    <property type="component" value="Unassembled WGS sequence"/>
</dbReference>
<keyword evidence="2" id="KW-1185">Reference proteome</keyword>
<protein>
    <submittedName>
        <fullName evidence="1">CLUMA_CG007388, isoform A</fullName>
    </submittedName>
</protein>
<accession>A0A1J1I0R2</accession>
<sequence length="93" mass="10841">MNEEKHFSSSFRYALIFFRVRLIICGGNKENEFIFPLILVRPRISSCWLFMAFSLQKAMQLVCGVLYGKLFRNKSSKAESENFMAGILFVLNF</sequence>
<gene>
    <name evidence="1" type="ORF">CLUMA_CG007388</name>
</gene>
<reference evidence="1 2" key="1">
    <citation type="submission" date="2015-04" db="EMBL/GenBank/DDBJ databases">
        <authorList>
            <person name="Syromyatnikov M.Y."/>
            <person name="Popov V.N."/>
        </authorList>
    </citation>
    <scope>NUCLEOTIDE SEQUENCE [LARGE SCALE GENOMIC DNA]</scope>
</reference>
<evidence type="ECO:0000313" key="1">
    <source>
        <dbReference type="EMBL" id="CRK93861.1"/>
    </source>
</evidence>
<evidence type="ECO:0000313" key="2">
    <source>
        <dbReference type="Proteomes" id="UP000183832"/>
    </source>
</evidence>